<protein>
    <recommendedName>
        <fullName evidence="7">Glycerol-3-phosphate dehydrogenase [NAD(+)]</fullName>
        <ecNumber evidence="7">1.1.1.8</ecNumber>
    </recommendedName>
</protein>
<dbReference type="GO" id="GO:0051287">
    <property type="term" value="F:NAD binding"/>
    <property type="evidence" value="ECO:0007669"/>
    <property type="project" value="UniProtKB-UniRule"/>
</dbReference>
<dbReference type="InterPro" id="IPR006168">
    <property type="entry name" value="G3P_DH_NAD-dep"/>
</dbReference>
<evidence type="ECO:0000256" key="2">
    <source>
        <dbReference type="ARBA" id="ARBA00023002"/>
    </source>
</evidence>
<dbReference type="PROSITE" id="PS00957">
    <property type="entry name" value="NAD_G3PDH"/>
    <property type="match status" value="1"/>
</dbReference>
<feature type="domain" description="Glycerol-3-phosphate dehydrogenase NAD-dependent C-terminal" evidence="9">
    <location>
        <begin position="193"/>
        <end position="226"/>
    </location>
</feature>
<evidence type="ECO:0000259" key="8">
    <source>
        <dbReference type="Pfam" id="PF01210"/>
    </source>
</evidence>
<organism evidence="10 11">
    <name type="scientific">Boletus reticuloceps</name>
    <dbReference type="NCBI Taxonomy" id="495285"/>
    <lineage>
        <taxon>Eukaryota</taxon>
        <taxon>Fungi</taxon>
        <taxon>Dikarya</taxon>
        <taxon>Basidiomycota</taxon>
        <taxon>Agaricomycotina</taxon>
        <taxon>Agaricomycetes</taxon>
        <taxon>Agaricomycetidae</taxon>
        <taxon>Boletales</taxon>
        <taxon>Boletineae</taxon>
        <taxon>Boletaceae</taxon>
        <taxon>Boletoideae</taxon>
        <taxon>Boletus</taxon>
    </lineage>
</organism>
<dbReference type="OrthoDB" id="10263760at2759"/>
<dbReference type="PIRSF" id="PIRSF000114">
    <property type="entry name" value="Glycerol-3-P_dh"/>
    <property type="match status" value="1"/>
</dbReference>
<evidence type="ECO:0000256" key="1">
    <source>
        <dbReference type="ARBA" id="ARBA00011009"/>
    </source>
</evidence>
<dbReference type="PRINTS" id="PR00077">
    <property type="entry name" value="GPDHDRGNASE"/>
</dbReference>
<dbReference type="Gene3D" id="3.40.50.720">
    <property type="entry name" value="NAD(P)-binding Rossmann-like Domain"/>
    <property type="match status" value="1"/>
</dbReference>
<comment type="catalytic activity">
    <reaction evidence="3 7">
        <text>sn-glycerol 3-phosphate + NAD(+) = dihydroxyacetone phosphate + NADH + H(+)</text>
        <dbReference type="Rhea" id="RHEA:11092"/>
        <dbReference type="ChEBI" id="CHEBI:15378"/>
        <dbReference type="ChEBI" id="CHEBI:57540"/>
        <dbReference type="ChEBI" id="CHEBI:57597"/>
        <dbReference type="ChEBI" id="CHEBI:57642"/>
        <dbReference type="ChEBI" id="CHEBI:57945"/>
        <dbReference type="EC" id="1.1.1.8"/>
    </reaction>
</comment>
<dbReference type="Pfam" id="PF07479">
    <property type="entry name" value="NAD_Gly3P_dh_C"/>
    <property type="match status" value="1"/>
</dbReference>
<reference evidence="10" key="1">
    <citation type="submission" date="2021-03" db="EMBL/GenBank/DDBJ databases">
        <title>Evolutionary innovations through gain and loss of genes in the ectomycorrhizal Boletales.</title>
        <authorList>
            <person name="Wu G."/>
            <person name="Miyauchi S."/>
            <person name="Morin E."/>
            <person name="Yang Z.-L."/>
            <person name="Xu J."/>
            <person name="Martin F.M."/>
        </authorList>
    </citation>
    <scope>NUCLEOTIDE SEQUENCE</scope>
    <source>
        <strain evidence="10">BR01</strain>
    </source>
</reference>
<feature type="binding site" evidence="5">
    <location>
        <position position="153"/>
    </location>
    <ligand>
        <name>NAD(+)</name>
        <dbReference type="ChEBI" id="CHEBI:57540"/>
    </ligand>
</feature>
<dbReference type="Gene3D" id="1.10.1040.10">
    <property type="entry name" value="N-(1-d-carboxylethyl)-l-norvaline Dehydrogenase, domain 2"/>
    <property type="match status" value="2"/>
</dbReference>
<name>A0A8I3AD65_9AGAM</name>
<evidence type="ECO:0000256" key="3">
    <source>
        <dbReference type="ARBA" id="ARBA00048683"/>
    </source>
</evidence>
<dbReference type="InterPro" id="IPR036291">
    <property type="entry name" value="NAD(P)-bd_dom_sf"/>
</dbReference>
<dbReference type="PANTHER" id="PTHR11728">
    <property type="entry name" value="GLYCEROL-3-PHOSPHATE DEHYDROGENASE"/>
    <property type="match status" value="1"/>
</dbReference>
<dbReference type="SUPFAM" id="SSF51735">
    <property type="entry name" value="NAD(P)-binding Rossmann-fold domains"/>
    <property type="match status" value="1"/>
</dbReference>
<dbReference type="InterPro" id="IPR013328">
    <property type="entry name" value="6PGD_dom2"/>
</dbReference>
<evidence type="ECO:0000256" key="7">
    <source>
        <dbReference type="RuleBase" id="RU361243"/>
    </source>
</evidence>
<gene>
    <name evidence="10" type="ORF">JVT61DRAFT_5403</name>
</gene>
<dbReference type="EMBL" id="JAGFBS010000002">
    <property type="protein sequence ID" value="KAG6381008.1"/>
    <property type="molecule type" value="Genomic_DNA"/>
</dbReference>
<evidence type="ECO:0000259" key="9">
    <source>
        <dbReference type="Pfam" id="PF07479"/>
    </source>
</evidence>
<dbReference type="EC" id="1.1.1.8" evidence="7"/>
<dbReference type="GO" id="GO:0005829">
    <property type="term" value="C:cytosol"/>
    <property type="evidence" value="ECO:0007669"/>
    <property type="project" value="TreeGrafter"/>
</dbReference>
<comment type="similarity">
    <text evidence="1 6">Belongs to the NAD-dependent glycerol-3-phosphate dehydrogenase family.</text>
</comment>
<dbReference type="GO" id="GO:0141152">
    <property type="term" value="F:glycerol-3-phosphate dehydrogenase (NAD+) activity"/>
    <property type="evidence" value="ECO:0007669"/>
    <property type="project" value="UniProtKB-UniRule"/>
</dbReference>
<dbReference type="SUPFAM" id="SSF48179">
    <property type="entry name" value="6-phosphogluconate dehydrogenase C-terminal domain-like"/>
    <property type="match status" value="1"/>
</dbReference>
<sequence length="323" mass="34978">MPSPTTPKSKVLVLGAGNFGSCLADHLGDSDHEVYIWSRHASFVQHFNTHHRNPNYLKDHVFSSNIRAVGPDIPDTGRIQQMDVLLFAIPTQGLRETLTKLRSSLVGENLPLLIFVNKGIETDTQALTLEIIADTCGGDIARVATFISGPSFATEIVRRQPTSVSVASLTESQAQKASQIFHQPWFRCYTGGDPIGLELAGALKNVYAIAAGMADGLGFENNTRAMGYRLGKGEALEDIINTLGSVAEGVTTAKGVKKMIDEMDVSAPIANGIELWDWSAGKDVKTGVQELMCRPPSRELDLPRKTGEQAKRLLKKLGIEPIG</sequence>
<keyword evidence="11" id="KW-1185">Reference proteome</keyword>
<keyword evidence="5 6" id="KW-0520">NAD</keyword>
<feature type="active site" description="Proton acceptor" evidence="4">
    <location>
        <position position="204"/>
    </location>
</feature>
<dbReference type="AlphaFoldDB" id="A0A8I3AD65"/>
<dbReference type="GO" id="GO:0046168">
    <property type="term" value="P:glycerol-3-phosphate catabolic process"/>
    <property type="evidence" value="ECO:0007669"/>
    <property type="project" value="UniProtKB-UniRule"/>
</dbReference>
<dbReference type="InterPro" id="IPR006109">
    <property type="entry name" value="G3P_DH_NAD-dep_C"/>
</dbReference>
<proteinExistence type="inferred from homology"/>
<evidence type="ECO:0000256" key="5">
    <source>
        <dbReference type="PIRSR" id="PIRSR000114-3"/>
    </source>
</evidence>
<feature type="domain" description="Glycerol-3-phosphate dehydrogenase NAD-dependent N-terminal" evidence="8">
    <location>
        <begin position="10"/>
        <end position="172"/>
    </location>
</feature>
<dbReference type="InterPro" id="IPR008927">
    <property type="entry name" value="6-PGluconate_DH-like_C_sf"/>
</dbReference>
<dbReference type="PANTHER" id="PTHR11728:SF1">
    <property type="entry name" value="GLYCEROL-3-PHOSPHATE DEHYDROGENASE [NAD(+)] 2, CHLOROPLASTIC"/>
    <property type="match status" value="1"/>
</dbReference>
<dbReference type="GO" id="GO:0005975">
    <property type="term" value="P:carbohydrate metabolic process"/>
    <property type="evidence" value="ECO:0007669"/>
    <property type="project" value="InterPro"/>
</dbReference>
<dbReference type="Proteomes" id="UP000683000">
    <property type="component" value="Unassembled WGS sequence"/>
</dbReference>
<feature type="binding site" evidence="5">
    <location>
        <begin position="15"/>
        <end position="20"/>
    </location>
    <ligand>
        <name>NAD(+)</name>
        <dbReference type="ChEBI" id="CHEBI:57540"/>
    </ligand>
</feature>
<evidence type="ECO:0000313" key="11">
    <source>
        <dbReference type="Proteomes" id="UP000683000"/>
    </source>
</evidence>
<evidence type="ECO:0000256" key="4">
    <source>
        <dbReference type="PIRSR" id="PIRSR000114-1"/>
    </source>
</evidence>
<dbReference type="Pfam" id="PF01210">
    <property type="entry name" value="NAD_Gly3P_dh_N"/>
    <property type="match status" value="1"/>
</dbReference>
<dbReference type="InterPro" id="IPR011128">
    <property type="entry name" value="G3P_DH_NAD-dep_N"/>
</dbReference>
<accession>A0A8I3AD65</accession>
<evidence type="ECO:0000313" key="10">
    <source>
        <dbReference type="EMBL" id="KAG6381008.1"/>
    </source>
</evidence>
<comment type="caution">
    <text evidence="10">The sequence shown here is derived from an EMBL/GenBank/DDBJ whole genome shotgun (WGS) entry which is preliminary data.</text>
</comment>
<keyword evidence="2 6" id="KW-0560">Oxidoreductase</keyword>
<evidence type="ECO:0000256" key="6">
    <source>
        <dbReference type="RuleBase" id="RU000437"/>
    </source>
</evidence>